<dbReference type="UniPathway" id="UPA00232"/>
<protein>
    <submittedName>
        <fullName evidence="9">UbiH/UbiF family hydroxylase</fullName>
    </submittedName>
</protein>
<dbReference type="InterPro" id="IPR002938">
    <property type="entry name" value="FAD-bd"/>
</dbReference>
<dbReference type="GO" id="GO:0006744">
    <property type="term" value="P:ubiquinone biosynthetic process"/>
    <property type="evidence" value="ECO:0007669"/>
    <property type="project" value="UniProtKB-UniPathway"/>
</dbReference>
<comment type="cofactor">
    <cofactor evidence="1">
        <name>FAD</name>
        <dbReference type="ChEBI" id="CHEBI:57692"/>
    </cofactor>
</comment>
<comment type="pathway">
    <text evidence="2">Cofactor biosynthesis; ubiquinone biosynthesis.</text>
</comment>
<keyword evidence="7" id="KW-0503">Monooxygenase</keyword>
<dbReference type="Gene3D" id="3.50.50.60">
    <property type="entry name" value="FAD/NAD(P)-binding domain"/>
    <property type="match status" value="2"/>
</dbReference>
<gene>
    <name evidence="9" type="ORF">FHP91_00895</name>
</gene>
<keyword evidence="10" id="KW-1185">Reference proteome</keyword>
<keyword evidence="5" id="KW-0274">FAD</keyword>
<evidence type="ECO:0000256" key="6">
    <source>
        <dbReference type="ARBA" id="ARBA00023002"/>
    </source>
</evidence>
<dbReference type="NCBIfam" id="NF005788">
    <property type="entry name" value="PRK07608.1-3"/>
    <property type="match status" value="1"/>
</dbReference>
<evidence type="ECO:0000256" key="7">
    <source>
        <dbReference type="ARBA" id="ARBA00023033"/>
    </source>
</evidence>
<dbReference type="AlphaFoldDB" id="A0A557R2F2"/>
<organism evidence="9 10">
    <name type="scientific">Denitromonas halophila</name>
    <dbReference type="NCBI Taxonomy" id="1629404"/>
    <lineage>
        <taxon>Bacteria</taxon>
        <taxon>Pseudomonadati</taxon>
        <taxon>Pseudomonadota</taxon>
        <taxon>Betaproteobacteria</taxon>
        <taxon>Rhodocyclales</taxon>
        <taxon>Zoogloeaceae</taxon>
        <taxon>Denitromonas</taxon>
    </lineage>
</organism>
<comment type="caution">
    <text evidence="9">The sequence shown here is derived from an EMBL/GenBank/DDBJ whole genome shotgun (WGS) entry which is preliminary data.</text>
</comment>
<keyword evidence="4" id="KW-0285">Flavoprotein</keyword>
<dbReference type="RefSeq" id="WP_144307824.1">
    <property type="nucleotide sequence ID" value="NZ_VMNK01000002.1"/>
</dbReference>
<dbReference type="GO" id="GO:0071949">
    <property type="term" value="F:FAD binding"/>
    <property type="evidence" value="ECO:0007669"/>
    <property type="project" value="InterPro"/>
</dbReference>
<evidence type="ECO:0000256" key="1">
    <source>
        <dbReference type="ARBA" id="ARBA00001974"/>
    </source>
</evidence>
<evidence type="ECO:0000256" key="3">
    <source>
        <dbReference type="ARBA" id="ARBA00005349"/>
    </source>
</evidence>
<reference evidence="9 10" key="1">
    <citation type="submission" date="2019-07" db="EMBL/GenBank/DDBJ databases">
        <title>The pathways for chlorine oxyanion respiration interact through the shared metabolite chlorate.</title>
        <authorList>
            <person name="Barnum T.P."/>
            <person name="Cheng Y."/>
            <person name="Hill K.A."/>
            <person name="Lucas L.N."/>
            <person name="Carlson H.K."/>
            <person name="Coates J.D."/>
        </authorList>
    </citation>
    <scope>NUCLEOTIDE SEQUENCE [LARGE SCALE GENOMIC DNA]</scope>
    <source>
        <strain evidence="9 10">SFB-3</strain>
    </source>
</reference>
<dbReference type="InterPro" id="IPR010971">
    <property type="entry name" value="UbiH/COQ6"/>
</dbReference>
<dbReference type="SUPFAM" id="SSF51905">
    <property type="entry name" value="FAD/NAD(P)-binding domain"/>
    <property type="match status" value="1"/>
</dbReference>
<dbReference type="EMBL" id="VMNK01000002">
    <property type="protein sequence ID" value="TVO59306.1"/>
    <property type="molecule type" value="Genomic_DNA"/>
</dbReference>
<dbReference type="Pfam" id="PF01494">
    <property type="entry name" value="FAD_binding_3"/>
    <property type="match status" value="1"/>
</dbReference>
<dbReference type="PANTHER" id="PTHR43876:SF7">
    <property type="entry name" value="UBIQUINONE BIOSYNTHESIS MONOOXYGENASE COQ6, MITOCHONDRIAL"/>
    <property type="match status" value="1"/>
</dbReference>
<dbReference type="GO" id="GO:0016705">
    <property type="term" value="F:oxidoreductase activity, acting on paired donors, with incorporation or reduction of molecular oxygen"/>
    <property type="evidence" value="ECO:0007669"/>
    <property type="project" value="InterPro"/>
</dbReference>
<evidence type="ECO:0000313" key="10">
    <source>
        <dbReference type="Proteomes" id="UP000319502"/>
    </source>
</evidence>
<proteinExistence type="inferred from homology"/>
<dbReference type="PANTHER" id="PTHR43876">
    <property type="entry name" value="UBIQUINONE BIOSYNTHESIS MONOOXYGENASE COQ6, MITOCHONDRIAL"/>
    <property type="match status" value="1"/>
</dbReference>
<feature type="domain" description="FAD-binding" evidence="8">
    <location>
        <begin position="4"/>
        <end position="334"/>
    </location>
</feature>
<evidence type="ECO:0000256" key="5">
    <source>
        <dbReference type="ARBA" id="ARBA00022827"/>
    </source>
</evidence>
<evidence type="ECO:0000313" key="9">
    <source>
        <dbReference type="EMBL" id="TVO59306.1"/>
    </source>
</evidence>
<keyword evidence="6" id="KW-0560">Oxidoreductase</keyword>
<dbReference type="GO" id="GO:0004497">
    <property type="term" value="F:monooxygenase activity"/>
    <property type="evidence" value="ECO:0007669"/>
    <property type="project" value="UniProtKB-KW"/>
</dbReference>
<sequence>MKFDLVIVGAGLAGASLAAALRGSRLKIAVVESQPPARAEGWDSRIYAISPGNVDFLTQIGVWPHLDSARLTPVYDMAIHGDAGGQLDFSAYDCGLRELAWIVESGLMQRELWETIKRQHNLTLLCPARPVSLAVDEDAATLALDNGKTLTASLVVAADGARSWVREQVGIAATTTPYDEKGVVANFHCEKPHRNTAYQWFREDGILAYLPLPDNMISIVWSAPDDVADALVALSPEALCQRVAEAGQHTLGKLTPETPAAAFPLRLMRVSQPTAPRVALIGDAAHAIHPLSGHGINLGYQDAKALAELLGPLPAWRDPGEAALLASYARARAEETTLLQSTTHALNRLFKPDNGLLSGLRNIGLNLTNQIPVVRNALVRYAISGHF</sequence>
<name>A0A557R2F2_9RHOO</name>
<dbReference type="NCBIfam" id="TIGR01988">
    <property type="entry name" value="Ubi-OHases"/>
    <property type="match status" value="1"/>
</dbReference>
<evidence type="ECO:0000259" key="8">
    <source>
        <dbReference type="Pfam" id="PF01494"/>
    </source>
</evidence>
<dbReference type="PRINTS" id="PR00420">
    <property type="entry name" value="RNGMNOXGNASE"/>
</dbReference>
<dbReference type="Proteomes" id="UP000319502">
    <property type="component" value="Unassembled WGS sequence"/>
</dbReference>
<dbReference type="InterPro" id="IPR036188">
    <property type="entry name" value="FAD/NAD-bd_sf"/>
</dbReference>
<dbReference type="InterPro" id="IPR051205">
    <property type="entry name" value="UbiH/COQ6_monooxygenase"/>
</dbReference>
<dbReference type="OrthoDB" id="9769565at2"/>
<accession>A0A557R2F2</accession>
<comment type="similarity">
    <text evidence="3">Belongs to the UbiH/COQ6 family.</text>
</comment>
<evidence type="ECO:0000256" key="4">
    <source>
        <dbReference type="ARBA" id="ARBA00022630"/>
    </source>
</evidence>
<evidence type="ECO:0000256" key="2">
    <source>
        <dbReference type="ARBA" id="ARBA00004749"/>
    </source>
</evidence>